<sequence length="464" mass="50548">MRKNIVLVLFSCITFSGIAQNIAGNWTGTLKVQSAQLKLIFHIHKTESGYTATMDSPDQGAFGLPASKVTFTEPTVLIEAANLGISYTGELKGDLITGTFQQGGQKFNVDLSRSEDTVQEKIKRPQEPSEPYPYYTEEVTFQNAKEGINLSGTLSLPKKEGVFPVVVLISGSGPQNRDEEMLGHKPFLVLSDYLVKNGIGVLRYDDRGVGKSGGIFKTATSADFAVDAASAVEYLKTRKEINKAKIGLIGHSEGGLIAPIVATETKGVSFIVLLAGPGLQGDQVLLTQQELIARAGGKSDAEIQKNRILNEKAFEIVKKYTDPEALKTQLTAYITETSKNDPDKPENVSLQDYVNAQVSKVSSPWMVSFLRYNPGPVLEKVKCPVLALNGEKDLQVAPKENLEAIKKSLAKGGNKKVTIKELPHLNHLFQESTTGLPTEYGKIEQTISPVALQEITKWLTLQVK</sequence>
<feature type="signal peptide" evidence="2">
    <location>
        <begin position="1"/>
        <end position="19"/>
    </location>
</feature>
<organism evidence="4 5">
    <name type="scientific">Flavobacterium cupreum</name>
    <dbReference type="NCBI Taxonomy" id="2133766"/>
    <lineage>
        <taxon>Bacteria</taxon>
        <taxon>Pseudomonadati</taxon>
        <taxon>Bacteroidota</taxon>
        <taxon>Flavobacteriia</taxon>
        <taxon>Flavobacteriales</taxon>
        <taxon>Flavobacteriaceae</taxon>
        <taxon>Flavobacterium</taxon>
    </lineage>
</organism>
<proteinExistence type="predicted"/>
<evidence type="ECO:0000256" key="2">
    <source>
        <dbReference type="SAM" id="SignalP"/>
    </source>
</evidence>
<dbReference type="Gene3D" id="3.40.50.1820">
    <property type="entry name" value="alpha/beta hydrolase"/>
    <property type="match status" value="1"/>
</dbReference>
<dbReference type="PROSITE" id="PS00708">
    <property type="entry name" value="PRO_ENDOPEP_SER"/>
    <property type="match status" value="1"/>
</dbReference>
<evidence type="ECO:0000313" key="5">
    <source>
        <dbReference type="Proteomes" id="UP000288102"/>
    </source>
</evidence>
<accession>A0A434A1U1</accession>
<name>A0A434A1U1_9FLAO</name>
<evidence type="ECO:0000313" key="4">
    <source>
        <dbReference type="EMBL" id="RUT68344.1"/>
    </source>
</evidence>
<dbReference type="InterPro" id="IPR053145">
    <property type="entry name" value="AB_hydrolase_Est10"/>
</dbReference>
<dbReference type="Pfam" id="PF12146">
    <property type="entry name" value="Hydrolase_4"/>
    <property type="match status" value="1"/>
</dbReference>
<feature type="domain" description="Serine aminopeptidase S33" evidence="3">
    <location>
        <begin position="190"/>
        <end position="291"/>
    </location>
</feature>
<gene>
    <name evidence="4" type="ORF">D0817_21705</name>
</gene>
<keyword evidence="1 4" id="KW-0378">Hydrolase</keyword>
<evidence type="ECO:0000259" key="3">
    <source>
        <dbReference type="Pfam" id="PF12146"/>
    </source>
</evidence>
<dbReference type="RefSeq" id="WP_127340391.1">
    <property type="nucleotide sequence ID" value="NZ_QWDM01000018.1"/>
</dbReference>
<dbReference type="GO" id="GO:0006508">
    <property type="term" value="P:proteolysis"/>
    <property type="evidence" value="ECO:0007669"/>
    <property type="project" value="InterPro"/>
</dbReference>
<protein>
    <submittedName>
        <fullName evidence="4">Alpha/beta fold hydrolase</fullName>
    </submittedName>
</protein>
<dbReference type="AlphaFoldDB" id="A0A434A1U1"/>
<dbReference type="InterPro" id="IPR002471">
    <property type="entry name" value="Pept_S9_AS"/>
</dbReference>
<dbReference type="GO" id="GO:0004252">
    <property type="term" value="F:serine-type endopeptidase activity"/>
    <property type="evidence" value="ECO:0007669"/>
    <property type="project" value="InterPro"/>
</dbReference>
<dbReference type="SUPFAM" id="SSF53474">
    <property type="entry name" value="alpha/beta-Hydrolases"/>
    <property type="match status" value="1"/>
</dbReference>
<dbReference type="InterPro" id="IPR022742">
    <property type="entry name" value="Hydrolase_4"/>
</dbReference>
<dbReference type="GO" id="GO:0052689">
    <property type="term" value="F:carboxylic ester hydrolase activity"/>
    <property type="evidence" value="ECO:0007669"/>
    <property type="project" value="TreeGrafter"/>
</dbReference>
<dbReference type="OrthoDB" id="9809549at2"/>
<evidence type="ECO:0000256" key="1">
    <source>
        <dbReference type="ARBA" id="ARBA00022801"/>
    </source>
</evidence>
<feature type="chain" id="PRO_5019245293" evidence="2">
    <location>
        <begin position="20"/>
        <end position="464"/>
    </location>
</feature>
<dbReference type="PANTHER" id="PTHR43265:SF1">
    <property type="entry name" value="ESTERASE ESTD"/>
    <property type="match status" value="1"/>
</dbReference>
<dbReference type="EMBL" id="QWDM01000018">
    <property type="protein sequence ID" value="RUT68344.1"/>
    <property type="molecule type" value="Genomic_DNA"/>
</dbReference>
<reference evidence="5" key="1">
    <citation type="journal article" date="2019" name="Syst. Appl. Microbiol.">
        <title>Flavobacterium circumlabens sp. nov. and Flavobacterium cupreum sp. nov., two psychrotrophic species isolated from Antarctic environmental samples.</title>
        <authorList>
            <person name="Kralova S."/>
            <person name="Busse H.-J."/>
            <person name="Svec P."/>
            <person name="Maslanova I."/>
            <person name="Stankova E."/>
            <person name="Bartak M."/>
            <person name="Sedlacek I."/>
        </authorList>
    </citation>
    <scope>NUCLEOTIDE SEQUENCE [LARGE SCALE GENOMIC DNA]</scope>
    <source>
        <strain evidence="5">CCM 8825</strain>
    </source>
</reference>
<keyword evidence="2" id="KW-0732">Signal</keyword>
<comment type="caution">
    <text evidence="4">The sequence shown here is derived from an EMBL/GenBank/DDBJ whole genome shotgun (WGS) entry which is preliminary data.</text>
</comment>
<keyword evidence="5" id="KW-1185">Reference proteome</keyword>
<dbReference type="InterPro" id="IPR029058">
    <property type="entry name" value="AB_hydrolase_fold"/>
</dbReference>
<dbReference type="Proteomes" id="UP000288102">
    <property type="component" value="Unassembled WGS sequence"/>
</dbReference>
<dbReference type="PANTHER" id="PTHR43265">
    <property type="entry name" value="ESTERASE ESTD"/>
    <property type="match status" value="1"/>
</dbReference>